<dbReference type="Proteomes" id="UP000828390">
    <property type="component" value="Unassembled WGS sequence"/>
</dbReference>
<evidence type="ECO:0000313" key="3">
    <source>
        <dbReference type="Proteomes" id="UP000828390"/>
    </source>
</evidence>
<evidence type="ECO:0000313" key="2">
    <source>
        <dbReference type="EMBL" id="KAH3861295.1"/>
    </source>
</evidence>
<dbReference type="GO" id="GO:0004559">
    <property type="term" value="F:alpha-mannosidase activity"/>
    <property type="evidence" value="ECO:0007669"/>
    <property type="project" value="InterPro"/>
</dbReference>
<feature type="domain" description="Glycoside hydrolase family 38 N-terminal" evidence="1">
    <location>
        <begin position="12"/>
        <end position="50"/>
    </location>
</feature>
<organism evidence="2 3">
    <name type="scientific">Dreissena polymorpha</name>
    <name type="common">Zebra mussel</name>
    <name type="synonym">Mytilus polymorpha</name>
    <dbReference type="NCBI Taxonomy" id="45954"/>
    <lineage>
        <taxon>Eukaryota</taxon>
        <taxon>Metazoa</taxon>
        <taxon>Spiralia</taxon>
        <taxon>Lophotrochozoa</taxon>
        <taxon>Mollusca</taxon>
        <taxon>Bivalvia</taxon>
        <taxon>Autobranchia</taxon>
        <taxon>Heteroconchia</taxon>
        <taxon>Euheterodonta</taxon>
        <taxon>Imparidentia</taxon>
        <taxon>Neoheterodontei</taxon>
        <taxon>Myida</taxon>
        <taxon>Dreissenoidea</taxon>
        <taxon>Dreissenidae</taxon>
        <taxon>Dreissena</taxon>
    </lineage>
</organism>
<dbReference type="InterPro" id="IPR027291">
    <property type="entry name" value="Glyco_hydro_38_N_sf"/>
</dbReference>
<sequence length="63" mass="7366">MYAILSRAHCFQFGFDGMFVGRIDYQDKQKREATKTLEMVWKTSDSLGATDFTYELCSVKTWL</sequence>
<evidence type="ECO:0000259" key="1">
    <source>
        <dbReference type="Pfam" id="PF01074"/>
    </source>
</evidence>
<accession>A0A9D4LNH8</accession>
<gene>
    <name evidence="2" type="ORF">DPMN_024221</name>
</gene>
<proteinExistence type="predicted"/>
<dbReference type="InterPro" id="IPR000602">
    <property type="entry name" value="Glyco_hydro_38_N"/>
</dbReference>
<protein>
    <recommendedName>
        <fullName evidence="1">Glycoside hydrolase family 38 N-terminal domain-containing protein</fullName>
    </recommendedName>
</protein>
<reference evidence="2" key="2">
    <citation type="submission" date="2020-11" db="EMBL/GenBank/DDBJ databases">
        <authorList>
            <person name="McCartney M.A."/>
            <person name="Auch B."/>
            <person name="Kono T."/>
            <person name="Mallez S."/>
            <person name="Becker A."/>
            <person name="Gohl D.M."/>
            <person name="Silverstein K.A.T."/>
            <person name="Koren S."/>
            <person name="Bechman K.B."/>
            <person name="Herman A."/>
            <person name="Abrahante J.E."/>
            <person name="Garbe J."/>
        </authorList>
    </citation>
    <scope>NUCLEOTIDE SEQUENCE</scope>
    <source>
        <strain evidence="2">Duluth1</strain>
        <tissue evidence="2">Whole animal</tissue>
    </source>
</reference>
<dbReference type="AlphaFoldDB" id="A0A9D4LNH8"/>
<dbReference type="Pfam" id="PF01074">
    <property type="entry name" value="Glyco_hydro_38N"/>
    <property type="match status" value="1"/>
</dbReference>
<dbReference type="InterPro" id="IPR011330">
    <property type="entry name" value="Glyco_hydro/deAcase_b/a-brl"/>
</dbReference>
<dbReference type="SUPFAM" id="SSF88713">
    <property type="entry name" value="Glycoside hydrolase/deacetylase"/>
    <property type="match status" value="1"/>
</dbReference>
<dbReference type="Gene3D" id="3.20.110.10">
    <property type="entry name" value="Glycoside hydrolase 38, N terminal domain"/>
    <property type="match status" value="1"/>
</dbReference>
<dbReference type="EMBL" id="JAIWYP010000002">
    <property type="protein sequence ID" value="KAH3861295.1"/>
    <property type="molecule type" value="Genomic_DNA"/>
</dbReference>
<name>A0A9D4LNH8_DREPO</name>
<keyword evidence="3" id="KW-1185">Reference proteome</keyword>
<comment type="caution">
    <text evidence="2">The sequence shown here is derived from an EMBL/GenBank/DDBJ whole genome shotgun (WGS) entry which is preliminary data.</text>
</comment>
<dbReference type="GO" id="GO:0006013">
    <property type="term" value="P:mannose metabolic process"/>
    <property type="evidence" value="ECO:0007669"/>
    <property type="project" value="InterPro"/>
</dbReference>
<reference evidence="2" key="1">
    <citation type="journal article" date="2019" name="bioRxiv">
        <title>The Genome of the Zebra Mussel, Dreissena polymorpha: A Resource for Invasive Species Research.</title>
        <authorList>
            <person name="McCartney M.A."/>
            <person name="Auch B."/>
            <person name="Kono T."/>
            <person name="Mallez S."/>
            <person name="Zhang Y."/>
            <person name="Obille A."/>
            <person name="Becker A."/>
            <person name="Abrahante J.E."/>
            <person name="Garbe J."/>
            <person name="Badalamenti J.P."/>
            <person name="Herman A."/>
            <person name="Mangelson H."/>
            <person name="Liachko I."/>
            <person name="Sullivan S."/>
            <person name="Sone E.D."/>
            <person name="Koren S."/>
            <person name="Silverstein K.A.T."/>
            <person name="Beckman K.B."/>
            <person name="Gohl D.M."/>
        </authorList>
    </citation>
    <scope>NUCLEOTIDE SEQUENCE</scope>
    <source>
        <strain evidence="2">Duluth1</strain>
        <tissue evidence="2">Whole animal</tissue>
    </source>
</reference>